<dbReference type="PANTHER" id="PTHR43791">
    <property type="entry name" value="PERMEASE-RELATED"/>
    <property type="match status" value="1"/>
</dbReference>
<dbReference type="SUPFAM" id="SSF103473">
    <property type="entry name" value="MFS general substrate transporter"/>
    <property type="match status" value="1"/>
</dbReference>
<dbReference type="GO" id="GO:0022857">
    <property type="term" value="F:transmembrane transporter activity"/>
    <property type="evidence" value="ECO:0007669"/>
    <property type="project" value="InterPro"/>
</dbReference>
<dbReference type="PANTHER" id="PTHR43791:SF73">
    <property type="entry name" value="TRANSPORTER, PUTATIVE-RELATED"/>
    <property type="match status" value="1"/>
</dbReference>
<name>N1QIZ3_SPHMS</name>
<dbReference type="HOGENOM" id="CLU_001265_0_5_1"/>
<dbReference type="InterPro" id="IPR036259">
    <property type="entry name" value="MFS_trans_sf"/>
</dbReference>
<dbReference type="Proteomes" id="UP000016931">
    <property type="component" value="Unassembled WGS sequence"/>
</dbReference>
<dbReference type="Pfam" id="PF07690">
    <property type="entry name" value="MFS_1"/>
    <property type="match status" value="1"/>
</dbReference>
<dbReference type="InterPro" id="IPR020846">
    <property type="entry name" value="MFS_dom"/>
</dbReference>
<dbReference type="AlphaFoldDB" id="N1QIZ3"/>
<dbReference type="eggNOG" id="KOG2533">
    <property type="taxonomic scope" value="Eukaryota"/>
</dbReference>
<feature type="transmembrane region" description="Helical" evidence="7">
    <location>
        <begin position="84"/>
        <end position="107"/>
    </location>
</feature>
<keyword evidence="3 7" id="KW-0812">Transmembrane</keyword>
<protein>
    <submittedName>
        <fullName evidence="9">MFS general substrate transporter</fullName>
    </submittedName>
</protein>
<reference evidence="9 10" key="1">
    <citation type="journal article" date="2012" name="PLoS Pathog.">
        <title>Diverse lifestyles and strategies of plant pathogenesis encoded in the genomes of eighteen Dothideomycetes fungi.</title>
        <authorList>
            <person name="Ohm R.A."/>
            <person name="Feau N."/>
            <person name="Henrissat B."/>
            <person name="Schoch C.L."/>
            <person name="Horwitz B.A."/>
            <person name="Barry K.W."/>
            <person name="Condon B.J."/>
            <person name="Copeland A.C."/>
            <person name="Dhillon B."/>
            <person name="Glaser F."/>
            <person name="Hesse C.N."/>
            <person name="Kosti I."/>
            <person name="LaButti K."/>
            <person name="Lindquist E.A."/>
            <person name="Lucas S."/>
            <person name="Salamov A.A."/>
            <person name="Bradshaw R.E."/>
            <person name="Ciuffetti L."/>
            <person name="Hamelin R.C."/>
            <person name="Kema G.H.J."/>
            <person name="Lawrence C."/>
            <person name="Scott J.A."/>
            <person name="Spatafora J.W."/>
            <person name="Turgeon B.G."/>
            <person name="de Wit P.J.G.M."/>
            <person name="Zhong S."/>
            <person name="Goodwin S.B."/>
            <person name="Grigoriev I.V."/>
        </authorList>
    </citation>
    <scope>NUCLEOTIDE SEQUENCE [LARGE SCALE GENOMIC DNA]</scope>
    <source>
        <strain evidence="9 10">SO2202</strain>
    </source>
</reference>
<gene>
    <name evidence="9" type="ORF">SEPMUDRAFT_164170</name>
</gene>
<evidence type="ECO:0000313" key="9">
    <source>
        <dbReference type="EMBL" id="EMF11785.1"/>
    </source>
</evidence>
<feature type="transmembrane region" description="Helical" evidence="7">
    <location>
        <begin position="311"/>
        <end position="332"/>
    </location>
</feature>
<comment type="similarity">
    <text evidence="6">Belongs to the major facilitator superfamily. Allantoate permease family.</text>
</comment>
<dbReference type="Gene3D" id="1.20.1250.20">
    <property type="entry name" value="MFS general substrate transporter like domains"/>
    <property type="match status" value="2"/>
</dbReference>
<feature type="domain" description="Major facilitator superfamily (MFS) profile" evidence="8">
    <location>
        <begin position="47"/>
        <end position="458"/>
    </location>
</feature>
<dbReference type="OrthoDB" id="4454541at2759"/>
<keyword evidence="5 7" id="KW-0472">Membrane</keyword>
<evidence type="ECO:0000256" key="6">
    <source>
        <dbReference type="ARBA" id="ARBA00037968"/>
    </source>
</evidence>
<dbReference type="OMA" id="AWEAQNT"/>
<dbReference type="GeneID" id="27905236"/>
<proteinExistence type="inferred from homology"/>
<evidence type="ECO:0000256" key="7">
    <source>
        <dbReference type="SAM" id="Phobius"/>
    </source>
</evidence>
<dbReference type="GO" id="GO:0016020">
    <property type="term" value="C:membrane"/>
    <property type="evidence" value="ECO:0007669"/>
    <property type="project" value="UniProtKB-SubCell"/>
</dbReference>
<feature type="transmembrane region" description="Helical" evidence="7">
    <location>
        <begin position="365"/>
        <end position="388"/>
    </location>
</feature>
<evidence type="ECO:0000256" key="5">
    <source>
        <dbReference type="ARBA" id="ARBA00023136"/>
    </source>
</evidence>
<accession>N1QIZ3</accession>
<dbReference type="RefSeq" id="XP_016759906.1">
    <property type="nucleotide sequence ID" value="XM_016908099.1"/>
</dbReference>
<dbReference type="PROSITE" id="PS50850">
    <property type="entry name" value="MFS"/>
    <property type="match status" value="1"/>
</dbReference>
<evidence type="ECO:0000256" key="3">
    <source>
        <dbReference type="ARBA" id="ARBA00022692"/>
    </source>
</evidence>
<evidence type="ECO:0000256" key="1">
    <source>
        <dbReference type="ARBA" id="ARBA00004141"/>
    </source>
</evidence>
<comment type="subcellular location">
    <subcellularLocation>
        <location evidence="1">Membrane</location>
        <topology evidence="1">Multi-pass membrane protein</topology>
    </subcellularLocation>
</comment>
<feature type="transmembrane region" description="Helical" evidence="7">
    <location>
        <begin position="400"/>
        <end position="420"/>
    </location>
</feature>
<evidence type="ECO:0000313" key="10">
    <source>
        <dbReference type="Proteomes" id="UP000016931"/>
    </source>
</evidence>
<feature type="transmembrane region" description="Helical" evidence="7">
    <location>
        <begin position="176"/>
        <end position="195"/>
    </location>
</feature>
<feature type="transmembrane region" description="Helical" evidence="7">
    <location>
        <begin position="432"/>
        <end position="454"/>
    </location>
</feature>
<evidence type="ECO:0000259" key="8">
    <source>
        <dbReference type="PROSITE" id="PS50850"/>
    </source>
</evidence>
<organism evidence="9 10">
    <name type="scientific">Sphaerulina musiva (strain SO2202)</name>
    <name type="common">Poplar stem canker fungus</name>
    <name type="synonym">Septoria musiva</name>
    <dbReference type="NCBI Taxonomy" id="692275"/>
    <lineage>
        <taxon>Eukaryota</taxon>
        <taxon>Fungi</taxon>
        <taxon>Dikarya</taxon>
        <taxon>Ascomycota</taxon>
        <taxon>Pezizomycotina</taxon>
        <taxon>Dothideomycetes</taxon>
        <taxon>Dothideomycetidae</taxon>
        <taxon>Mycosphaerellales</taxon>
        <taxon>Mycosphaerellaceae</taxon>
        <taxon>Sphaerulina</taxon>
    </lineage>
</organism>
<keyword evidence="4 7" id="KW-1133">Transmembrane helix</keyword>
<feature type="transmembrane region" description="Helical" evidence="7">
    <location>
        <begin position="143"/>
        <end position="164"/>
    </location>
</feature>
<dbReference type="EMBL" id="KB456265">
    <property type="protein sequence ID" value="EMF11785.1"/>
    <property type="molecule type" value="Genomic_DNA"/>
</dbReference>
<dbReference type="FunFam" id="1.20.1250.20:FF:000064">
    <property type="entry name" value="MFS allantoate transporter"/>
    <property type="match status" value="1"/>
</dbReference>
<feature type="transmembrane region" description="Helical" evidence="7">
    <location>
        <begin position="339"/>
        <end position="359"/>
    </location>
</feature>
<keyword evidence="2" id="KW-0813">Transport</keyword>
<evidence type="ECO:0000256" key="2">
    <source>
        <dbReference type="ARBA" id="ARBA00022448"/>
    </source>
</evidence>
<feature type="transmembrane region" description="Helical" evidence="7">
    <location>
        <begin position="207"/>
        <end position="227"/>
    </location>
</feature>
<dbReference type="InterPro" id="IPR011701">
    <property type="entry name" value="MFS"/>
</dbReference>
<keyword evidence="10" id="KW-1185">Reference proteome</keyword>
<evidence type="ECO:0000256" key="4">
    <source>
        <dbReference type="ARBA" id="ARBA00022989"/>
    </source>
</evidence>
<feature type="transmembrane region" description="Helical" evidence="7">
    <location>
        <begin position="276"/>
        <end position="299"/>
    </location>
</feature>
<sequence length="519" mass="57617">MATTTKAVDTDAKKDKAVEFLIAADSGSVEFDEAEEAHVLRRIDRRVLPLILGAYFFQQLDKSSLSYVSIFGLVKEAGLKGKQYSWLGSILYFAQLSMQPLVAFLLVKLPTGKVLGCAVICWGIAETLMAACTGFKSLAALRFLLGSFEAFIAPICVVVTQMWWRRREQTLRNSYWNAMNGVTSIFGSLITFGLGHIHSSSLRRYQIIFMFCGLLTVVWGVLVLWLMPDSPMDAKYLTQREKIVATRRLRANQQGIASRDWKMSHVMETATDVKTYLWFLLIFSISVPSGGIGTFGSLIVKDFGYSSFSAILFNIPFGVIQVLAIIGSAALANKWKRKGLVISLISILPVIGCVIMLTVPRDQKVVLLFGYYLVSCLACITPLVYAWHVQNTAGDTKRKCTSAVMFSGMCTGNIVGPQLYSVDQAPKYRPGLLANLVLFVLTGLLGILITLYLAMLNKRHARRREALGKSTSVVDQSMLSKAERVDRKDGVVESEAEIVEDNGFKDVTDLLNEDFIYVY</sequence>